<name>A0ACC1XDT2_MELAZ</name>
<dbReference type="Proteomes" id="UP001164539">
    <property type="component" value="Chromosome 10"/>
</dbReference>
<reference evidence="1 2" key="1">
    <citation type="journal article" date="2023" name="Science">
        <title>Complex scaffold remodeling in plant triterpene biosynthesis.</title>
        <authorList>
            <person name="De La Pena R."/>
            <person name="Hodgson H."/>
            <person name="Liu J.C."/>
            <person name="Stephenson M.J."/>
            <person name="Martin A.C."/>
            <person name="Owen C."/>
            <person name="Harkess A."/>
            <person name="Leebens-Mack J."/>
            <person name="Jimenez L.E."/>
            <person name="Osbourn A."/>
            <person name="Sattely E.S."/>
        </authorList>
    </citation>
    <scope>NUCLEOTIDE SEQUENCE [LARGE SCALE GENOMIC DNA]</scope>
    <source>
        <strain evidence="2">cv. JPN11</strain>
        <tissue evidence="1">Leaf</tissue>
    </source>
</reference>
<dbReference type="EMBL" id="CM051403">
    <property type="protein sequence ID" value="KAJ4709567.1"/>
    <property type="molecule type" value="Genomic_DNA"/>
</dbReference>
<evidence type="ECO:0000313" key="1">
    <source>
        <dbReference type="EMBL" id="KAJ4709567.1"/>
    </source>
</evidence>
<evidence type="ECO:0000313" key="2">
    <source>
        <dbReference type="Proteomes" id="UP001164539"/>
    </source>
</evidence>
<sequence length="441" mass="49008">MKLHVKDSTVIRPAQETPKHCLPTSDLDMLMPPVHVAVVYFYRRPNGSSNFFEAGLLKEDLTKVLVPLYPVAGRLEKNENGRIMINCNAKGVLFLEAEASYVIDDFTDCGPSSKLWQFVPTVELTNDISSYPLLLIQVTYFKCGGVCLGLRLSHTLADGASTFYIINSWAEMTRGLPITISPSYDRTLLSIGIPPSPTFHHIEYDPPPSMNSPTQNPGNISTAILKLSLDQINILKEEANKENESNAKYSKFEIIAAHIWRCVCKARGLSDDQASKLYIAINGRSKLNPRLPSGYIGNVVFSTGPLALSGDILSKPLSYTAETVHKALKRIDDEYLKSALAYVRQCRTVLNRPAITYNTCPNLCISKLGDMSAYETNFGWGRPLFVTPIIADVDGIIFILPSASNDGSLSLAIGLETNHMQLFKNLFYEIFLRNQNVRSKY</sequence>
<protein>
    <submittedName>
        <fullName evidence="1">Hydroxycinnamoyl-CoA shikimate/quinate hydroxycinnamoyl transferase</fullName>
    </submittedName>
</protein>
<keyword evidence="2" id="KW-1185">Reference proteome</keyword>
<proteinExistence type="predicted"/>
<gene>
    <name evidence="1" type="ORF">OWV82_019339</name>
</gene>
<accession>A0ACC1XDT2</accession>
<keyword evidence="1" id="KW-0808">Transferase</keyword>
<organism evidence="1 2">
    <name type="scientific">Melia azedarach</name>
    <name type="common">Chinaberry tree</name>
    <dbReference type="NCBI Taxonomy" id="155640"/>
    <lineage>
        <taxon>Eukaryota</taxon>
        <taxon>Viridiplantae</taxon>
        <taxon>Streptophyta</taxon>
        <taxon>Embryophyta</taxon>
        <taxon>Tracheophyta</taxon>
        <taxon>Spermatophyta</taxon>
        <taxon>Magnoliopsida</taxon>
        <taxon>eudicotyledons</taxon>
        <taxon>Gunneridae</taxon>
        <taxon>Pentapetalae</taxon>
        <taxon>rosids</taxon>
        <taxon>malvids</taxon>
        <taxon>Sapindales</taxon>
        <taxon>Meliaceae</taxon>
        <taxon>Melia</taxon>
    </lineage>
</organism>
<comment type="caution">
    <text evidence="1">The sequence shown here is derived from an EMBL/GenBank/DDBJ whole genome shotgun (WGS) entry which is preliminary data.</text>
</comment>